<keyword evidence="2" id="KW-1185">Reference proteome</keyword>
<accession>A0A1G9CDU8</accession>
<proteinExistence type="predicted"/>
<dbReference type="Proteomes" id="UP000198662">
    <property type="component" value="Unassembled WGS sequence"/>
</dbReference>
<sequence length="131" mass="15288">MRNTGGSRKVRLRSEACDLDASDTNLVTHPRRDYHIRFKLPPQTVIKPFSCRQCGMPGAERHRHEEGEVFNPKASLLWKMKNLDFPLRHLDEDCVEDRCLSIDHSTFRCLEEFVHGALVVKSQPLEFRWVT</sequence>
<dbReference type="AlphaFoldDB" id="A0A1G9CDU8"/>
<dbReference type="EMBL" id="FNGF01000001">
    <property type="protein sequence ID" value="SDK49841.1"/>
    <property type="molecule type" value="Genomic_DNA"/>
</dbReference>
<name>A0A1G9CDU8_9ACTN</name>
<evidence type="ECO:0000313" key="1">
    <source>
        <dbReference type="EMBL" id="SDK49841.1"/>
    </source>
</evidence>
<gene>
    <name evidence="1" type="ORF">SAMN05216298_0284</name>
</gene>
<evidence type="ECO:0000313" key="2">
    <source>
        <dbReference type="Proteomes" id="UP000198662"/>
    </source>
</evidence>
<organism evidence="1 2">
    <name type="scientific">Glycomyces sambucus</name>
    <dbReference type="NCBI Taxonomy" id="380244"/>
    <lineage>
        <taxon>Bacteria</taxon>
        <taxon>Bacillati</taxon>
        <taxon>Actinomycetota</taxon>
        <taxon>Actinomycetes</taxon>
        <taxon>Glycomycetales</taxon>
        <taxon>Glycomycetaceae</taxon>
        <taxon>Glycomyces</taxon>
    </lineage>
</organism>
<reference evidence="2" key="1">
    <citation type="submission" date="2016-10" db="EMBL/GenBank/DDBJ databases">
        <authorList>
            <person name="Varghese N."/>
            <person name="Submissions S."/>
        </authorList>
    </citation>
    <scope>NUCLEOTIDE SEQUENCE [LARGE SCALE GENOMIC DNA]</scope>
    <source>
        <strain evidence="2">CGMCC 4.3147</strain>
    </source>
</reference>
<protein>
    <submittedName>
        <fullName evidence="1">Uncharacterized protein</fullName>
    </submittedName>
</protein>